<comment type="subcellular location">
    <subcellularLocation>
        <location evidence="1">Membrane</location>
    </subcellularLocation>
</comment>
<feature type="transmembrane region" description="Helical" evidence="7">
    <location>
        <begin position="320"/>
        <end position="339"/>
    </location>
</feature>
<evidence type="ECO:0000256" key="3">
    <source>
        <dbReference type="ARBA" id="ARBA00022692"/>
    </source>
</evidence>
<evidence type="ECO:0000256" key="6">
    <source>
        <dbReference type="ARBA" id="ARBA00023136"/>
    </source>
</evidence>
<feature type="transmembrane region" description="Helical" evidence="7">
    <location>
        <begin position="219"/>
        <end position="242"/>
    </location>
</feature>
<feature type="transmembrane region" description="Helical" evidence="7">
    <location>
        <begin position="183"/>
        <end position="207"/>
    </location>
</feature>
<keyword evidence="6 7" id="KW-0472">Membrane</keyword>
<feature type="chain" id="PRO_5040323362" evidence="8">
    <location>
        <begin position="26"/>
        <end position="365"/>
    </location>
</feature>
<feature type="domain" description="Cytochrome b561" evidence="9">
    <location>
        <begin position="150"/>
        <end position="343"/>
    </location>
</feature>
<dbReference type="InterPro" id="IPR006593">
    <property type="entry name" value="Cyt_b561/ferric_Rdtase_TM"/>
</dbReference>
<dbReference type="CDD" id="cd08760">
    <property type="entry name" value="Cyt_b561_FRRS1_like"/>
    <property type="match status" value="1"/>
</dbReference>
<evidence type="ECO:0000256" key="2">
    <source>
        <dbReference type="ARBA" id="ARBA00022448"/>
    </source>
</evidence>
<dbReference type="AlphaFoldDB" id="A0A9N8V323"/>
<reference evidence="10" key="1">
    <citation type="submission" date="2021-06" db="EMBL/GenBank/DDBJ databases">
        <authorList>
            <person name="Kallberg Y."/>
            <person name="Tangrot J."/>
            <person name="Rosling A."/>
        </authorList>
    </citation>
    <scope>NUCLEOTIDE SEQUENCE</scope>
    <source>
        <strain evidence="10">UK204</strain>
    </source>
</reference>
<evidence type="ECO:0000256" key="5">
    <source>
        <dbReference type="ARBA" id="ARBA00022989"/>
    </source>
</evidence>
<proteinExistence type="predicted"/>
<gene>
    <name evidence="10" type="ORF">FCALED_LOCUS85</name>
</gene>
<dbReference type="Proteomes" id="UP000789570">
    <property type="component" value="Unassembled WGS sequence"/>
</dbReference>
<organism evidence="10 11">
    <name type="scientific">Funneliformis caledonium</name>
    <dbReference type="NCBI Taxonomy" id="1117310"/>
    <lineage>
        <taxon>Eukaryota</taxon>
        <taxon>Fungi</taxon>
        <taxon>Fungi incertae sedis</taxon>
        <taxon>Mucoromycota</taxon>
        <taxon>Glomeromycotina</taxon>
        <taxon>Glomeromycetes</taxon>
        <taxon>Glomerales</taxon>
        <taxon>Glomeraceae</taxon>
        <taxon>Funneliformis</taxon>
    </lineage>
</organism>
<keyword evidence="11" id="KW-1185">Reference proteome</keyword>
<evidence type="ECO:0000259" key="9">
    <source>
        <dbReference type="PROSITE" id="PS50939"/>
    </source>
</evidence>
<evidence type="ECO:0000313" key="10">
    <source>
        <dbReference type="EMBL" id="CAG8436185.1"/>
    </source>
</evidence>
<feature type="transmembrane region" description="Helical" evidence="7">
    <location>
        <begin position="293"/>
        <end position="314"/>
    </location>
</feature>
<dbReference type="Gene3D" id="1.20.120.1770">
    <property type="match status" value="1"/>
</dbReference>
<sequence length="365" mass="41698">MSINLMKNLWCAVVLYFTLVQVVIGQTNYCIKEVNYCITITLTPITTPKHDQLATFRIGDGMKGYLMVAWVDPLGQINLSQRRGDIGIQPWITDRQNDLKLLNTSGINENNRLIVEFTRPIKVKHSNIKRHKQKFGYAYCSINPGSSQVDAYLSRHDHKGNIILKLDGAGKGEVVWSRYDKMMIAHGSLMFLAWIVIIPGAIFIARFARDALRTTWFKLHVGIQIFLSFPIIVTGSVLAYVAAGKLEFNDPHKVIGFVLLLGIVIQLAIGAIHHKLFDPNRPYTPWWTQLHWWFGRALVSLAIIQVPFGLKLYGAKKVYLYIYFGYLFILMVAFSFLSFRLWNKSRGQDNGFKRVQEGSDEKLTL</sequence>
<name>A0A9N8V323_9GLOM</name>
<dbReference type="PANTHER" id="PTHR47797">
    <property type="entry name" value="DEHYDROGENASE, PUTATIVE (AFU_ORTHOLOGUE AFUA_8G05805)-RELATED"/>
    <property type="match status" value="1"/>
</dbReference>
<protein>
    <submittedName>
        <fullName evidence="10">7094_t:CDS:1</fullName>
    </submittedName>
</protein>
<evidence type="ECO:0000313" key="11">
    <source>
        <dbReference type="Proteomes" id="UP000789570"/>
    </source>
</evidence>
<keyword evidence="2" id="KW-0813">Transport</keyword>
<keyword evidence="8" id="KW-0732">Signal</keyword>
<keyword evidence="3 7" id="KW-0812">Transmembrane</keyword>
<evidence type="ECO:0000256" key="8">
    <source>
        <dbReference type="SAM" id="SignalP"/>
    </source>
</evidence>
<dbReference type="PROSITE" id="PS50939">
    <property type="entry name" value="CYTOCHROME_B561"/>
    <property type="match status" value="1"/>
</dbReference>
<dbReference type="SUPFAM" id="SSF49344">
    <property type="entry name" value="CBD9-like"/>
    <property type="match status" value="1"/>
</dbReference>
<evidence type="ECO:0000256" key="1">
    <source>
        <dbReference type="ARBA" id="ARBA00004370"/>
    </source>
</evidence>
<dbReference type="OrthoDB" id="19261at2759"/>
<feature type="transmembrane region" description="Helical" evidence="7">
    <location>
        <begin position="254"/>
        <end position="272"/>
    </location>
</feature>
<dbReference type="Gene3D" id="2.60.40.1210">
    <property type="entry name" value="Cellobiose dehydrogenase, cytochrome domain"/>
    <property type="match status" value="1"/>
</dbReference>
<accession>A0A9N8V323</accession>
<feature type="signal peptide" evidence="8">
    <location>
        <begin position="1"/>
        <end position="25"/>
    </location>
</feature>
<evidence type="ECO:0000256" key="7">
    <source>
        <dbReference type="SAM" id="Phobius"/>
    </source>
</evidence>
<comment type="caution">
    <text evidence="10">The sequence shown here is derived from an EMBL/GenBank/DDBJ whole genome shotgun (WGS) entry which is preliminary data.</text>
</comment>
<dbReference type="Pfam" id="PF03188">
    <property type="entry name" value="Cytochrom_B561"/>
    <property type="match status" value="1"/>
</dbReference>
<evidence type="ECO:0000256" key="4">
    <source>
        <dbReference type="ARBA" id="ARBA00022982"/>
    </source>
</evidence>
<dbReference type="SMART" id="SM00665">
    <property type="entry name" value="B561"/>
    <property type="match status" value="1"/>
</dbReference>
<keyword evidence="5 7" id="KW-1133">Transmembrane helix</keyword>
<dbReference type="PANTHER" id="PTHR47797:SF3">
    <property type="entry name" value="CYTOCHROME B561 DOMAIN-CONTAINING PROTEIN"/>
    <property type="match status" value="1"/>
</dbReference>
<dbReference type="EMBL" id="CAJVPQ010000006">
    <property type="protein sequence ID" value="CAG8436185.1"/>
    <property type="molecule type" value="Genomic_DNA"/>
</dbReference>
<dbReference type="GO" id="GO:0016020">
    <property type="term" value="C:membrane"/>
    <property type="evidence" value="ECO:0007669"/>
    <property type="project" value="UniProtKB-SubCell"/>
</dbReference>
<keyword evidence="4" id="KW-0249">Electron transport</keyword>